<dbReference type="OrthoDB" id="9805474at2"/>
<dbReference type="GO" id="GO:0052621">
    <property type="term" value="F:diguanylate cyclase activity"/>
    <property type="evidence" value="ECO:0007669"/>
    <property type="project" value="TreeGrafter"/>
</dbReference>
<dbReference type="PANTHER" id="PTHR45138">
    <property type="entry name" value="REGULATORY COMPONENTS OF SENSORY TRANSDUCTION SYSTEM"/>
    <property type="match status" value="1"/>
</dbReference>
<protein>
    <submittedName>
        <fullName evidence="2">Diguanylate cyclase (GGDEF)-like protein</fullName>
    </submittedName>
</protein>
<organism evidence="2 3">
    <name type="scientific">Muricomes intestini</name>
    <dbReference type="NCBI Taxonomy" id="1796634"/>
    <lineage>
        <taxon>Bacteria</taxon>
        <taxon>Bacillati</taxon>
        <taxon>Bacillota</taxon>
        <taxon>Clostridia</taxon>
        <taxon>Lachnospirales</taxon>
        <taxon>Lachnospiraceae</taxon>
        <taxon>Muricomes</taxon>
    </lineage>
</organism>
<dbReference type="PANTHER" id="PTHR45138:SF9">
    <property type="entry name" value="DIGUANYLATE CYCLASE DGCM-RELATED"/>
    <property type="match status" value="1"/>
</dbReference>
<dbReference type="InterPro" id="IPR000160">
    <property type="entry name" value="GGDEF_dom"/>
</dbReference>
<comment type="caution">
    <text evidence="2">The sequence shown here is derived from an EMBL/GenBank/DDBJ whole genome shotgun (WGS) entry which is preliminary data.</text>
</comment>
<accession>A0A4V2UST5</accession>
<dbReference type="Gene3D" id="3.30.70.270">
    <property type="match status" value="1"/>
</dbReference>
<evidence type="ECO:0000259" key="1">
    <source>
        <dbReference type="PROSITE" id="PS50887"/>
    </source>
</evidence>
<gene>
    <name evidence="2" type="ORF">EDD59_10193</name>
</gene>
<dbReference type="Proteomes" id="UP000295726">
    <property type="component" value="Unassembled WGS sequence"/>
</dbReference>
<dbReference type="SUPFAM" id="SSF55073">
    <property type="entry name" value="Nucleotide cyclase"/>
    <property type="match status" value="1"/>
</dbReference>
<keyword evidence="3" id="KW-1185">Reference proteome</keyword>
<feature type="domain" description="GGDEF" evidence="1">
    <location>
        <begin position="104"/>
        <end position="237"/>
    </location>
</feature>
<dbReference type="GO" id="GO:0005886">
    <property type="term" value="C:plasma membrane"/>
    <property type="evidence" value="ECO:0007669"/>
    <property type="project" value="TreeGrafter"/>
</dbReference>
<dbReference type="NCBIfam" id="TIGR00254">
    <property type="entry name" value="GGDEF"/>
    <property type="match status" value="1"/>
</dbReference>
<dbReference type="Pfam" id="PF00990">
    <property type="entry name" value="GGDEF"/>
    <property type="match status" value="1"/>
</dbReference>
<dbReference type="GO" id="GO:0043709">
    <property type="term" value="P:cell adhesion involved in single-species biofilm formation"/>
    <property type="evidence" value="ECO:0007669"/>
    <property type="project" value="TreeGrafter"/>
</dbReference>
<proteinExistence type="predicted"/>
<dbReference type="EMBL" id="SLZZ01000001">
    <property type="protein sequence ID" value="TCS82688.1"/>
    <property type="molecule type" value="Genomic_DNA"/>
</dbReference>
<dbReference type="GO" id="GO:1902201">
    <property type="term" value="P:negative regulation of bacterial-type flagellum-dependent cell motility"/>
    <property type="evidence" value="ECO:0007669"/>
    <property type="project" value="TreeGrafter"/>
</dbReference>
<sequence length="237" mass="27577">MESVAALLQNYLDNVINDPEHAYLDLRQLPEEFREFGEGLVYFSKCAIETAGLVKEHAFMFNDISSQKRRLYDLQVAAYTDDLTQLFNRRYGMKTLNEWLGDNRLFILCFADIDNLKYVNDQFGHCEGDKYIIAVADILRGFSQEAVLCRIGGDEFMILAQDWSGDSANEQMEMLRNRVINCEHISGRHYYRNISYGIVEIRTDNTLSASDILSIADEKMYEYKRVHHKGRARNKRN</sequence>
<dbReference type="InterPro" id="IPR050469">
    <property type="entry name" value="Diguanylate_Cyclase"/>
</dbReference>
<dbReference type="SMART" id="SM00267">
    <property type="entry name" value="GGDEF"/>
    <property type="match status" value="1"/>
</dbReference>
<dbReference type="RefSeq" id="WP_132377884.1">
    <property type="nucleotide sequence ID" value="NZ_DAIPCY010000059.1"/>
</dbReference>
<dbReference type="CDD" id="cd01949">
    <property type="entry name" value="GGDEF"/>
    <property type="match status" value="1"/>
</dbReference>
<dbReference type="AlphaFoldDB" id="A0A4V2UST5"/>
<evidence type="ECO:0000313" key="2">
    <source>
        <dbReference type="EMBL" id="TCS82688.1"/>
    </source>
</evidence>
<evidence type="ECO:0000313" key="3">
    <source>
        <dbReference type="Proteomes" id="UP000295726"/>
    </source>
</evidence>
<name>A0A4V2UST5_9FIRM</name>
<reference evidence="2 3" key="1">
    <citation type="submission" date="2019-03" db="EMBL/GenBank/DDBJ databases">
        <title>Genomic Encyclopedia of Type Strains, Phase IV (KMG-IV): sequencing the most valuable type-strain genomes for metagenomic binning, comparative biology and taxonomic classification.</title>
        <authorList>
            <person name="Goeker M."/>
        </authorList>
    </citation>
    <scope>NUCLEOTIDE SEQUENCE [LARGE SCALE GENOMIC DNA]</scope>
    <source>
        <strain evidence="2 3">DSM 29489</strain>
    </source>
</reference>
<dbReference type="InterPro" id="IPR043128">
    <property type="entry name" value="Rev_trsase/Diguanyl_cyclase"/>
</dbReference>
<dbReference type="InterPro" id="IPR029787">
    <property type="entry name" value="Nucleotide_cyclase"/>
</dbReference>
<dbReference type="PROSITE" id="PS50887">
    <property type="entry name" value="GGDEF"/>
    <property type="match status" value="1"/>
</dbReference>